<name>A0A5C6DXV7_9BACT</name>
<evidence type="ECO:0000313" key="1">
    <source>
        <dbReference type="EMBL" id="TWU41074.1"/>
    </source>
</evidence>
<organism evidence="1 2">
    <name type="scientific">Novipirellula artificiosorum</name>
    <dbReference type="NCBI Taxonomy" id="2528016"/>
    <lineage>
        <taxon>Bacteria</taxon>
        <taxon>Pseudomonadati</taxon>
        <taxon>Planctomycetota</taxon>
        <taxon>Planctomycetia</taxon>
        <taxon>Pirellulales</taxon>
        <taxon>Pirellulaceae</taxon>
        <taxon>Novipirellula</taxon>
    </lineage>
</organism>
<proteinExistence type="predicted"/>
<dbReference type="AlphaFoldDB" id="A0A5C6DXV7"/>
<dbReference type="InterPro" id="IPR011990">
    <property type="entry name" value="TPR-like_helical_dom_sf"/>
</dbReference>
<keyword evidence="2" id="KW-1185">Reference proteome</keyword>
<sequence>MSVAPSSPNRWSDLISERYQCALSSDLVDWFDHEIWRQTGTSEYDRPVTPDELLADAPDAIWPGLMPCDLLPIIGDSIGNWLCVRIGENNRMGETIQWYHGGGDWMPWGQRLSDAIVFEALVDRLPGPRRQLAIPAEIPKQNFAPLDDPLVRWAFEQQTPTVSHLLTTDAPCDSIADTLLSSHVAEVAVRCELVQSSLHQRWSDSVDSKFAQSIGFDWNDVVQWRFDDARMPNDAWRVIARQLGLSDEDRGHQDWDAAAEHGKQCIEQSPDLLWPWDIAGYAEERRGRVADAMDVYREGAYRSTFTDQAVRINTHWTQSQAVKFCVARMQQLEPEQVFYSSYLKSLVGNNIQRSQNDVYQYWIDQSKQTVEDAERLTLLMRAGWDLGAASMDHYANLLEAIFDAATNAGQHARAALAKAHRQCLRERYEV</sequence>
<dbReference type="SUPFAM" id="SSF48452">
    <property type="entry name" value="TPR-like"/>
    <property type="match status" value="1"/>
</dbReference>
<protein>
    <submittedName>
        <fullName evidence="1">Uncharacterized protein</fullName>
    </submittedName>
</protein>
<accession>A0A5C6DXV7</accession>
<dbReference type="Proteomes" id="UP000319143">
    <property type="component" value="Unassembled WGS sequence"/>
</dbReference>
<comment type="caution">
    <text evidence="1">The sequence shown here is derived from an EMBL/GenBank/DDBJ whole genome shotgun (WGS) entry which is preliminary data.</text>
</comment>
<evidence type="ECO:0000313" key="2">
    <source>
        <dbReference type="Proteomes" id="UP000319143"/>
    </source>
</evidence>
<dbReference type="EMBL" id="SJPV01000002">
    <property type="protein sequence ID" value="TWU41074.1"/>
    <property type="molecule type" value="Genomic_DNA"/>
</dbReference>
<gene>
    <name evidence="1" type="ORF">Poly41_19110</name>
</gene>
<reference evidence="1 2" key="1">
    <citation type="submission" date="2019-02" db="EMBL/GenBank/DDBJ databases">
        <title>Deep-cultivation of Planctomycetes and their phenomic and genomic characterization uncovers novel biology.</title>
        <authorList>
            <person name="Wiegand S."/>
            <person name="Jogler M."/>
            <person name="Boedeker C."/>
            <person name="Pinto D."/>
            <person name="Vollmers J."/>
            <person name="Rivas-Marin E."/>
            <person name="Kohn T."/>
            <person name="Peeters S.H."/>
            <person name="Heuer A."/>
            <person name="Rast P."/>
            <person name="Oberbeckmann S."/>
            <person name="Bunk B."/>
            <person name="Jeske O."/>
            <person name="Meyerdierks A."/>
            <person name="Storesund J.E."/>
            <person name="Kallscheuer N."/>
            <person name="Luecker S."/>
            <person name="Lage O.M."/>
            <person name="Pohl T."/>
            <person name="Merkel B.J."/>
            <person name="Hornburger P."/>
            <person name="Mueller R.-W."/>
            <person name="Bruemmer F."/>
            <person name="Labrenz M."/>
            <person name="Spormann A.M."/>
            <person name="Op Den Camp H."/>
            <person name="Overmann J."/>
            <person name="Amann R."/>
            <person name="Jetten M.S.M."/>
            <person name="Mascher T."/>
            <person name="Medema M.H."/>
            <person name="Devos D.P."/>
            <person name="Kaster A.-K."/>
            <person name="Ovreas L."/>
            <person name="Rohde M."/>
            <person name="Galperin M.Y."/>
            <person name="Jogler C."/>
        </authorList>
    </citation>
    <scope>NUCLEOTIDE SEQUENCE [LARGE SCALE GENOMIC DNA]</scope>
    <source>
        <strain evidence="1 2">Poly41</strain>
    </source>
</reference>